<dbReference type="InterPro" id="IPR013561">
    <property type="entry name" value="FilR1_middle_dom"/>
</dbReference>
<feature type="domain" description="Methanogenesis regulatory protein FilR1 middle" evidence="1">
    <location>
        <begin position="123"/>
        <end position="252"/>
    </location>
</feature>
<proteinExistence type="predicted"/>
<dbReference type="EMBL" id="JAMQOM010000004">
    <property type="protein sequence ID" value="MDS0222187.1"/>
    <property type="molecule type" value="Genomic_DNA"/>
</dbReference>
<reference evidence="3 4" key="1">
    <citation type="submission" date="2022-06" db="EMBL/GenBank/DDBJ databases">
        <title>Haloarcula sp. a new haloarchaeum isolate from saline soil.</title>
        <authorList>
            <person name="Strakova D."/>
            <person name="Galisteo C."/>
            <person name="Sanchez-Porro C."/>
            <person name="Ventosa A."/>
        </authorList>
    </citation>
    <scope>NUCLEOTIDE SEQUENCE [LARGE SCALE GENOMIC DNA]</scope>
    <source>
        <strain evidence="3 4">S1AR25-5A</strain>
    </source>
</reference>
<evidence type="ECO:0000259" key="2">
    <source>
        <dbReference type="Pfam" id="PF25213"/>
    </source>
</evidence>
<sequence length="263" mass="28903">MESALEEIEFLALSSNRVEVLRLLAAEPHSRGELAAETGASQATLGRIIADFENRSWIRRTGGEYVATATGHIVADGFTDLLDILETERGLRDIVQYLPTDAMDFDLRHLADATITVPSQTRPNAPVQRLLDLLRDAEKVQTFSHAFNDQTIRVVQERVAAGDQQFSGVFSPGAIDALTADDRLRSRLESLRAEPNASFRVRPEGVPLAVMIADDVVHMLLRDDSGVLQASLDTTAPAVREWATETFDTYWESAEPLSADGSL</sequence>
<dbReference type="Pfam" id="PF25213">
    <property type="entry name" value="HVO_A0261_N"/>
    <property type="match status" value="1"/>
</dbReference>
<dbReference type="Proteomes" id="UP001253439">
    <property type="component" value="Unassembled WGS sequence"/>
</dbReference>
<evidence type="ECO:0000313" key="4">
    <source>
        <dbReference type="Proteomes" id="UP001253439"/>
    </source>
</evidence>
<name>A0AAE4JH46_9EURY</name>
<dbReference type="Gene3D" id="1.10.10.10">
    <property type="entry name" value="Winged helix-like DNA-binding domain superfamily/Winged helix DNA-binding domain"/>
    <property type="match status" value="1"/>
</dbReference>
<accession>A0AAE4JH46</accession>
<protein>
    <submittedName>
        <fullName evidence="3">DUF1724 domain-containing protein</fullName>
    </submittedName>
</protein>
<evidence type="ECO:0000259" key="1">
    <source>
        <dbReference type="Pfam" id="PF08350"/>
    </source>
</evidence>
<dbReference type="InterPro" id="IPR036390">
    <property type="entry name" value="WH_DNA-bd_sf"/>
</dbReference>
<gene>
    <name evidence="3" type="ORF">NDI54_12585</name>
</gene>
<dbReference type="InterPro" id="IPR057527">
    <property type="entry name" value="HVO_A0261-like_N"/>
</dbReference>
<feature type="domain" description="HVO-A0261-like N-terminal" evidence="2">
    <location>
        <begin position="6"/>
        <end position="89"/>
    </location>
</feature>
<evidence type="ECO:0000313" key="3">
    <source>
        <dbReference type="EMBL" id="MDS0222187.1"/>
    </source>
</evidence>
<dbReference type="AlphaFoldDB" id="A0AAE4JH46"/>
<comment type="caution">
    <text evidence="3">The sequence shown here is derived from an EMBL/GenBank/DDBJ whole genome shotgun (WGS) entry which is preliminary data.</text>
</comment>
<dbReference type="Pfam" id="PF08350">
    <property type="entry name" value="FilR1_middle"/>
    <property type="match status" value="1"/>
</dbReference>
<dbReference type="RefSeq" id="WP_310896802.1">
    <property type="nucleotide sequence ID" value="NZ_JAMQOM010000004.1"/>
</dbReference>
<dbReference type="InterPro" id="IPR036388">
    <property type="entry name" value="WH-like_DNA-bd_sf"/>
</dbReference>
<keyword evidence="4" id="KW-1185">Reference proteome</keyword>
<organism evidence="3 4">
    <name type="scientific">Haloarcula terrestris</name>
    <dbReference type="NCBI Taxonomy" id="2950533"/>
    <lineage>
        <taxon>Archaea</taxon>
        <taxon>Methanobacteriati</taxon>
        <taxon>Methanobacteriota</taxon>
        <taxon>Stenosarchaea group</taxon>
        <taxon>Halobacteria</taxon>
        <taxon>Halobacteriales</taxon>
        <taxon>Haloarculaceae</taxon>
        <taxon>Haloarcula</taxon>
    </lineage>
</organism>
<dbReference type="SUPFAM" id="SSF46785">
    <property type="entry name" value="Winged helix' DNA-binding domain"/>
    <property type="match status" value="1"/>
</dbReference>